<evidence type="ECO:0000313" key="9">
    <source>
        <dbReference type="EMBL" id="GMR61697.1"/>
    </source>
</evidence>
<evidence type="ECO:0000256" key="6">
    <source>
        <dbReference type="RuleBase" id="RU000682"/>
    </source>
</evidence>
<dbReference type="PANTHER" id="PTHR24324:SF5">
    <property type="entry name" value="HEMATOPOIETICALLY-EXPRESSED HOMEOBOX PROTEIN HHEX"/>
    <property type="match status" value="1"/>
</dbReference>
<feature type="compositionally biased region" description="Low complexity" evidence="7">
    <location>
        <begin position="39"/>
        <end position="59"/>
    </location>
</feature>
<dbReference type="SMART" id="SM00389">
    <property type="entry name" value="HOX"/>
    <property type="match status" value="1"/>
</dbReference>
<feature type="domain" description="Homeobox" evidence="8">
    <location>
        <begin position="126"/>
        <end position="186"/>
    </location>
</feature>
<evidence type="ECO:0000259" key="8">
    <source>
        <dbReference type="PROSITE" id="PS50071"/>
    </source>
</evidence>
<evidence type="ECO:0000256" key="2">
    <source>
        <dbReference type="ARBA" id="ARBA00023125"/>
    </source>
</evidence>
<sequence length="222" mass="24321">MAFSISSLLRPATPPMCEPSEAEKLTPQSSGATPRHDSPSSSTASSSPPSCGSQAGPAGIQMNQNPWLLGLAAAPQLSQLIAQQMQPFLTGATQLPGGGPMMPGGLPWEAGLPAWYMPFPAKTSSHRRKGGQIRFTNEQTDALEQKFDNHKYLSPQDRKKLAKVLSLSERQVKTWFQNRRAKWRRTGKEGDDEEDQASDGGTPSRHYHPHHFAATIFEKCEQ</sequence>
<dbReference type="InterPro" id="IPR051000">
    <property type="entry name" value="Homeobox_DNA-bind_prot"/>
</dbReference>
<protein>
    <recommendedName>
        <fullName evidence="8">Homeobox domain-containing protein</fullName>
    </recommendedName>
</protein>
<dbReference type="PRINTS" id="PR00024">
    <property type="entry name" value="HOMEOBOX"/>
</dbReference>
<comment type="subcellular location">
    <subcellularLocation>
        <location evidence="1 5 6">Nucleus</location>
    </subcellularLocation>
</comment>
<feature type="region of interest" description="Disordered" evidence="7">
    <location>
        <begin position="178"/>
        <end position="210"/>
    </location>
</feature>
<evidence type="ECO:0000313" key="10">
    <source>
        <dbReference type="Proteomes" id="UP001328107"/>
    </source>
</evidence>
<name>A0AAN5DFQ5_9BILA</name>
<feature type="DNA-binding region" description="Homeobox" evidence="5">
    <location>
        <begin position="128"/>
        <end position="187"/>
    </location>
</feature>
<dbReference type="Gene3D" id="1.10.10.60">
    <property type="entry name" value="Homeodomain-like"/>
    <property type="match status" value="1"/>
</dbReference>
<proteinExistence type="predicted"/>
<dbReference type="InterPro" id="IPR009057">
    <property type="entry name" value="Homeodomain-like_sf"/>
</dbReference>
<dbReference type="InterPro" id="IPR020479">
    <property type="entry name" value="HD_metazoa"/>
</dbReference>
<dbReference type="GO" id="GO:0000978">
    <property type="term" value="F:RNA polymerase II cis-regulatory region sequence-specific DNA binding"/>
    <property type="evidence" value="ECO:0007669"/>
    <property type="project" value="TreeGrafter"/>
</dbReference>
<dbReference type="EMBL" id="BTRK01000006">
    <property type="protein sequence ID" value="GMR61697.1"/>
    <property type="molecule type" value="Genomic_DNA"/>
</dbReference>
<dbReference type="AlphaFoldDB" id="A0AAN5DFQ5"/>
<dbReference type="PROSITE" id="PS00027">
    <property type="entry name" value="HOMEOBOX_1"/>
    <property type="match status" value="1"/>
</dbReference>
<dbReference type="SUPFAM" id="SSF46689">
    <property type="entry name" value="Homeodomain-like"/>
    <property type="match status" value="1"/>
</dbReference>
<dbReference type="InterPro" id="IPR001356">
    <property type="entry name" value="HD"/>
</dbReference>
<evidence type="ECO:0000256" key="4">
    <source>
        <dbReference type="ARBA" id="ARBA00023242"/>
    </source>
</evidence>
<reference evidence="10" key="1">
    <citation type="submission" date="2022-10" db="EMBL/GenBank/DDBJ databases">
        <title>Genome assembly of Pristionchus species.</title>
        <authorList>
            <person name="Yoshida K."/>
            <person name="Sommer R.J."/>
        </authorList>
    </citation>
    <scope>NUCLEOTIDE SEQUENCE [LARGE SCALE GENOMIC DNA]</scope>
    <source>
        <strain evidence="10">RS5460</strain>
    </source>
</reference>
<keyword evidence="10" id="KW-1185">Reference proteome</keyword>
<keyword evidence="4 5" id="KW-0539">Nucleus</keyword>
<dbReference type="PANTHER" id="PTHR24324">
    <property type="entry name" value="HOMEOBOX PROTEIN HHEX"/>
    <property type="match status" value="1"/>
</dbReference>
<organism evidence="9 10">
    <name type="scientific">Pristionchus mayeri</name>
    <dbReference type="NCBI Taxonomy" id="1317129"/>
    <lineage>
        <taxon>Eukaryota</taxon>
        <taxon>Metazoa</taxon>
        <taxon>Ecdysozoa</taxon>
        <taxon>Nematoda</taxon>
        <taxon>Chromadorea</taxon>
        <taxon>Rhabditida</taxon>
        <taxon>Rhabditina</taxon>
        <taxon>Diplogasteromorpha</taxon>
        <taxon>Diplogasteroidea</taxon>
        <taxon>Neodiplogasteridae</taxon>
        <taxon>Pristionchus</taxon>
    </lineage>
</organism>
<dbReference type="GO" id="GO:0005634">
    <property type="term" value="C:nucleus"/>
    <property type="evidence" value="ECO:0007669"/>
    <property type="project" value="UniProtKB-SubCell"/>
</dbReference>
<dbReference type="GO" id="GO:0030154">
    <property type="term" value="P:cell differentiation"/>
    <property type="evidence" value="ECO:0007669"/>
    <property type="project" value="TreeGrafter"/>
</dbReference>
<dbReference type="Pfam" id="PF00046">
    <property type="entry name" value="Homeodomain"/>
    <property type="match status" value="1"/>
</dbReference>
<evidence type="ECO:0000256" key="3">
    <source>
        <dbReference type="ARBA" id="ARBA00023155"/>
    </source>
</evidence>
<gene>
    <name evidence="9" type="ORF">PMAYCL1PPCAC_31892</name>
</gene>
<dbReference type="InterPro" id="IPR017970">
    <property type="entry name" value="Homeobox_CS"/>
</dbReference>
<comment type="caution">
    <text evidence="9">The sequence shown here is derived from an EMBL/GenBank/DDBJ whole genome shotgun (WGS) entry which is preliminary data.</text>
</comment>
<accession>A0AAN5DFQ5</accession>
<keyword evidence="3 5" id="KW-0371">Homeobox</keyword>
<evidence type="ECO:0000256" key="1">
    <source>
        <dbReference type="ARBA" id="ARBA00004123"/>
    </source>
</evidence>
<dbReference type="PROSITE" id="PS50071">
    <property type="entry name" value="HOMEOBOX_2"/>
    <property type="match status" value="1"/>
</dbReference>
<evidence type="ECO:0000256" key="5">
    <source>
        <dbReference type="PROSITE-ProRule" id="PRU00108"/>
    </source>
</evidence>
<keyword evidence="2 5" id="KW-0238">DNA-binding</keyword>
<evidence type="ECO:0000256" key="7">
    <source>
        <dbReference type="SAM" id="MobiDB-lite"/>
    </source>
</evidence>
<dbReference type="CDD" id="cd00086">
    <property type="entry name" value="homeodomain"/>
    <property type="match status" value="1"/>
</dbReference>
<feature type="region of interest" description="Disordered" evidence="7">
    <location>
        <begin position="1"/>
        <end position="59"/>
    </location>
</feature>
<dbReference type="Proteomes" id="UP001328107">
    <property type="component" value="Unassembled WGS sequence"/>
</dbReference>
<dbReference type="GO" id="GO:0000981">
    <property type="term" value="F:DNA-binding transcription factor activity, RNA polymerase II-specific"/>
    <property type="evidence" value="ECO:0007669"/>
    <property type="project" value="InterPro"/>
</dbReference>